<evidence type="ECO:0000256" key="1">
    <source>
        <dbReference type="SAM" id="MobiDB-lite"/>
    </source>
</evidence>
<feature type="region of interest" description="Disordered" evidence="1">
    <location>
        <begin position="10"/>
        <end position="29"/>
    </location>
</feature>
<dbReference type="InterPro" id="IPR001229">
    <property type="entry name" value="Jacalin-like_lectin_dom"/>
</dbReference>
<dbReference type="Pfam" id="PF01419">
    <property type="entry name" value="Jacalin"/>
    <property type="match status" value="1"/>
</dbReference>
<dbReference type="EMBL" id="JARJCN010000053">
    <property type="protein sequence ID" value="KAJ7080824.1"/>
    <property type="molecule type" value="Genomic_DNA"/>
</dbReference>
<dbReference type="AlphaFoldDB" id="A0AAD6TV65"/>
<evidence type="ECO:0000259" key="2">
    <source>
        <dbReference type="Pfam" id="PF01419"/>
    </source>
</evidence>
<evidence type="ECO:0000313" key="3">
    <source>
        <dbReference type="EMBL" id="KAJ7080824.1"/>
    </source>
</evidence>
<accession>A0AAD6TV65</accession>
<gene>
    <name evidence="3" type="ORF">B0H15DRAFT_856272</name>
</gene>
<proteinExistence type="predicted"/>
<protein>
    <submittedName>
        <fullName evidence="3">Lectin</fullName>
    </submittedName>
</protein>
<feature type="compositionally biased region" description="Polar residues" evidence="1">
    <location>
        <begin position="10"/>
        <end position="23"/>
    </location>
</feature>
<dbReference type="SUPFAM" id="SSF51101">
    <property type="entry name" value="Mannose-binding lectins"/>
    <property type="match status" value="1"/>
</dbReference>
<name>A0AAD6TV65_9AGAR</name>
<dbReference type="Gene3D" id="2.100.10.30">
    <property type="entry name" value="Jacalin-like lectin domain"/>
    <property type="match status" value="1"/>
</dbReference>
<reference evidence="3" key="1">
    <citation type="submission" date="2023-03" db="EMBL/GenBank/DDBJ databases">
        <title>Massive genome expansion in bonnet fungi (Mycena s.s.) driven by repeated elements and novel gene families across ecological guilds.</title>
        <authorList>
            <consortium name="Lawrence Berkeley National Laboratory"/>
            <person name="Harder C.B."/>
            <person name="Miyauchi S."/>
            <person name="Viragh M."/>
            <person name="Kuo A."/>
            <person name="Thoen E."/>
            <person name="Andreopoulos B."/>
            <person name="Lu D."/>
            <person name="Skrede I."/>
            <person name="Drula E."/>
            <person name="Henrissat B."/>
            <person name="Morin E."/>
            <person name="Kohler A."/>
            <person name="Barry K."/>
            <person name="LaButti K."/>
            <person name="Morin E."/>
            <person name="Salamov A."/>
            <person name="Lipzen A."/>
            <person name="Mereny Z."/>
            <person name="Hegedus B."/>
            <person name="Baldrian P."/>
            <person name="Stursova M."/>
            <person name="Weitz H."/>
            <person name="Taylor A."/>
            <person name="Grigoriev I.V."/>
            <person name="Nagy L.G."/>
            <person name="Martin F."/>
            <person name="Kauserud H."/>
        </authorList>
    </citation>
    <scope>NUCLEOTIDE SEQUENCE</scope>
    <source>
        <strain evidence="3">CBHHK173m</strain>
    </source>
</reference>
<keyword evidence="4" id="KW-1185">Reference proteome</keyword>
<evidence type="ECO:0000313" key="4">
    <source>
        <dbReference type="Proteomes" id="UP001222325"/>
    </source>
</evidence>
<dbReference type="InterPro" id="IPR036404">
    <property type="entry name" value="Jacalin-like_lectin_dom_sf"/>
</dbReference>
<sequence>MYQGKPVVVQTSNFGGAQDTPFNDNEEASKFPDTERMIDPQHPIQQMQISSGWAVDAITTTYRMSDGSTKALARGSKIPSGSPNTKVVTLSDNEVITQICGFAGPYSYYKKSLLIQMMLVITDKSTGKIRTAGPFGGGNGTAQGTFFSVSSPLALAGFHSPDSPQVGMAGLSIVKSSMVE</sequence>
<comment type="caution">
    <text evidence="3">The sequence shown here is derived from an EMBL/GenBank/DDBJ whole genome shotgun (WGS) entry which is preliminary data.</text>
</comment>
<organism evidence="3 4">
    <name type="scientific">Mycena belliarum</name>
    <dbReference type="NCBI Taxonomy" id="1033014"/>
    <lineage>
        <taxon>Eukaryota</taxon>
        <taxon>Fungi</taxon>
        <taxon>Dikarya</taxon>
        <taxon>Basidiomycota</taxon>
        <taxon>Agaricomycotina</taxon>
        <taxon>Agaricomycetes</taxon>
        <taxon>Agaricomycetidae</taxon>
        <taxon>Agaricales</taxon>
        <taxon>Marasmiineae</taxon>
        <taxon>Mycenaceae</taxon>
        <taxon>Mycena</taxon>
    </lineage>
</organism>
<dbReference type="Proteomes" id="UP001222325">
    <property type="component" value="Unassembled WGS sequence"/>
</dbReference>
<feature type="domain" description="Jacalin-type lectin" evidence="2">
    <location>
        <begin position="34"/>
        <end position="160"/>
    </location>
</feature>